<dbReference type="Proteomes" id="UP000827889">
    <property type="component" value="Chromosome 7"/>
</dbReference>
<keyword evidence="4" id="KW-1185">Reference proteome</keyword>
<evidence type="ECO:0000256" key="2">
    <source>
        <dbReference type="ARBA" id="ARBA00022473"/>
    </source>
</evidence>
<evidence type="ECO:0000313" key="5">
    <source>
        <dbReference type="RefSeq" id="XP_030531758.1"/>
    </source>
</evidence>
<dbReference type="Pfam" id="PF02519">
    <property type="entry name" value="Auxin_inducible"/>
    <property type="match status" value="1"/>
</dbReference>
<sequence>MGKTIVSLKKLAKMAKERALSADRDQLSQEVCLLKERYGEGRSLSSLSSTTPTGFFPVYVGEGRQRFLVPTAFLSHPLFKMLLEKAREEFGFEHRNGLTVLCSVPAFREVLNAVEGCNGKFEFGELVEEFV</sequence>
<dbReference type="GeneID" id="115741883"/>
<evidence type="ECO:0000256" key="3">
    <source>
        <dbReference type="ARBA" id="ARBA00022604"/>
    </source>
</evidence>
<dbReference type="PANTHER" id="PTHR31374">
    <property type="entry name" value="AUXIN-INDUCED PROTEIN-LIKE-RELATED"/>
    <property type="match status" value="1"/>
</dbReference>
<dbReference type="GO" id="GO:0009733">
    <property type="term" value="P:response to auxin"/>
    <property type="evidence" value="ECO:0007669"/>
    <property type="project" value="InterPro"/>
</dbReference>
<dbReference type="KEGG" id="rarg:115741883"/>
<reference evidence="5" key="1">
    <citation type="submission" date="2025-08" db="UniProtKB">
        <authorList>
            <consortium name="RefSeq"/>
        </authorList>
    </citation>
    <scope>IDENTIFICATION</scope>
    <source>
        <tissue evidence="5">Leaf</tissue>
    </source>
</reference>
<dbReference type="InterPro" id="IPR003676">
    <property type="entry name" value="SAUR_fam"/>
</dbReference>
<accession>A0A8B8PCK9</accession>
<protein>
    <submittedName>
        <fullName evidence="5">Auxin-responsive protein SAUR21-like</fullName>
    </submittedName>
</protein>
<organism evidence="4 5">
    <name type="scientific">Rhodamnia argentea</name>
    <dbReference type="NCBI Taxonomy" id="178133"/>
    <lineage>
        <taxon>Eukaryota</taxon>
        <taxon>Viridiplantae</taxon>
        <taxon>Streptophyta</taxon>
        <taxon>Embryophyta</taxon>
        <taxon>Tracheophyta</taxon>
        <taxon>Spermatophyta</taxon>
        <taxon>Magnoliopsida</taxon>
        <taxon>eudicotyledons</taxon>
        <taxon>Gunneridae</taxon>
        <taxon>Pentapetalae</taxon>
        <taxon>rosids</taxon>
        <taxon>malvids</taxon>
        <taxon>Myrtales</taxon>
        <taxon>Myrtaceae</taxon>
        <taxon>Myrtoideae</taxon>
        <taxon>Myrteae</taxon>
        <taxon>Australasian group</taxon>
        <taxon>Rhodamnia</taxon>
    </lineage>
</organism>
<dbReference type="PANTHER" id="PTHR31374:SF28">
    <property type="entry name" value="SAUR-LIKE AUXIN-RESPONSIVE PROTEIN FAMILY"/>
    <property type="match status" value="1"/>
</dbReference>
<gene>
    <name evidence="5" type="primary">LOC115741883</name>
</gene>
<dbReference type="RefSeq" id="XP_030531758.1">
    <property type="nucleotide sequence ID" value="XM_030675898.2"/>
</dbReference>
<evidence type="ECO:0000256" key="1">
    <source>
        <dbReference type="ARBA" id="ARBA00006974"/>
    </source>
</evidence>
<proteinExistence type="inferred from homology"/>
<evidence type="ECO:0000313" key="4">
    <source>
        <dbReference type="Proteomes" id="UP000827889"/>
    </source>
</evidence>
<keyword evidence="3" id="KW-0341">Growth regulation</keyword>
<name>A0A8B8PCK9_9MYRT</name>
<dbReference type="OrthoDB" id="1848283at2759"/>
<keyword evidence="2" id="KW-0217">Developmental protein</keyword>
<comment type="similarity">
    <text evidence="1">Belongs to the ARG7 family.</text>
</comment>
<dbReference type="AlphaFoldDB" id="A0A8B8PCK9"/>